<dbReference type="RefSeq" id="WP_185443937.1">
    <property type="nucleotide sequence ID" value="NZ_CP043661.1"/>
</dbReference>
<keyword evidence="7" id="KW-1185">Reference proteome</keyword>
<dbReference type="KEGG" id="kqi:F1D05_30930"/>
<proteinExistence type="predicted"/>
<dbReference type="PANTHER" id="PTHR10696">
    <property type="entry name" value="GAMMA-BUTYROBETAINE HYDROXYLASE-RELATED"/>
    <property type="match status" value="1"/>
</dbReference>
<keyword evidence="6" id="KW-0223">Dioxygenase</keyword>
<dbReference type="Gene3D" id="3.60.130.10">
    <property type="entry name" value="Clavaminate synthase-like"/>
    <property type="match status" value="1"/>
</dbReference>
<name>A0A7G6X5L6_9ACTN</name>
<dbReference type="Pfam" id="PF02668">
    <property type="entry name" value="TauD"/>
    <property type="match status" value="1"/>
</dbReference>
<gene>
    <name evidence="6" type="ORF">F1D05_30930</name>
</gene>
<comment type="cofactor">
    <cofactor evidence="1">
        <name>Fe(2+)</name>
        <dbReference type="ChEBI" id="CHEBI:29033"/>
    </cofactor>
</comment>
<dbReference type="InterPro" id="IPR042098">
    <property type="entry name" value="TauD-like_sf"/>
</dbReference>
<evidence type="ECO:0000256" key="3">
    <source>
        <dbReference type="ARBA" id="ARBA00023004"/>
    </source>
</evidence>
<dbReference type="SUPFAM" id="SSF51197">
    <property type="entry name" value="Clavaminate synthase-like"/>
    <property type="match status" value="1"/>
</dbReference>
<reference evidence="7" key="1">
    <citation type="submission" date="2019-09" db="EMBL/GenBank/DDBJ databases">
        <title>Antimicrobial potential of Antarctic Bacteria.</title>
        <authorList>
            <person name="Benaud N."/>
            <person name="Edwards R.J."/>
            <person name="Ferrari B.C."/>
        </authorList>
    </citation>
    <scope>NUCLEOTIDE SEQUENCE [LARGE SCALE GENOMIC DNA]</scope>
    <source>
        <strain evidence="7">SPB151</strain>
    </source>
</reference>
<evidence type="ECO:0000259" key="5">
    <source>
        <dbReference type="Pfam" id="PF02668"/>
    </source>
</evidence>
<dbReference type="PANTHER" id="PTHR10696:SF56">
    <property type="entry name" value="TAUD_TFDA-LIKE DOMAIN-CONTAINING PROTEIN"/>
    <property type="match status" value="1"/>
</dbReference>
<keyword evidence="3" id="KW-0408">Iron</keyword>
<dbReference type="EMBL" id="CP043661">
    <property type="protein sequence ID" value="QNE21531.1"/>
    <property type="molecule type" value="Genomic_DNA"/>
</dbReference>
<evidence type="ECO:0000313" key="6">
    <source>
        <dbReference type="EMBL" id="QNE21531.1"/>
    </source>
</evidence>
<evidence type="ECO:0000256" key="1">
    <source>
        <dbReference type="ARBA" id="ARBA00001954"/>
    </source>
</evidence>
<keyword evidence="2" id="KW-0560">Oxidoreductase</keyword>
<evidence type="ECO:0000313" key="7">
    <source>
        <dbReference type="Proteomes" id="UP000515563"/>
    </source>
</evidence>
<evidence type="ECO:0000256" key="2">
    <source>
        <dbReference type="ARBA" id="ARBA00023002"/>
    </source>
</evidence>
<accession>A0A7G6X5L6</accession>
<protein>
    <submittedName>
        <fullName evidence="6">TauD/TfdA family dioxygenase</fullName>
    </submittedName>
</protein>
<dbReference type="InterPro" id="IPR050411">
    <property type="entry name" value="AlphaKG_dependent_hydroxylases"/>
</dbReference>
<sequence length="336" mass="37423">MSTLPYVITGTPDGPGIVERLTADGAEIRKLLTTHGAVMLRDCEVEGVEGMEEAVRALSGEPLKYAERSSPRRSIKGNVYTSTDYPQTEEIFLHNENSYQAAWPRLLYFYCDIEPETQGATPLADIRRVYDAIDPAVREEFARRKWMVVRNFHEDFGVAWQHVFDTDSRADVEAHCAKNDLKVEWIGAGGLRTTAVREPIRIHPDTGDLVWFNHITFFHHTTLPASIREGLLAFLTEDELPTNTYYGDGGKIPNDVMDHLRAAYRKEWTRIDWKQGDLLLVDNMLSSHAREPFTGARKIAVAMAEAFQPDATSVPPIEAVTGPSARAAAAGVGAPA</sequence>
<reference evidence="6 7" key="2">
    <citation type="journal article" date="2020" name="Microbiol. Resour. Announc.">
        <title>Antarctic desert soil bacteria exhibit high novel natural product potential, evaluated through long-read genome sequencing and comparative genomics.</title>
        <authorList>
            <person name="Benaud N."/>
            <person name="Edwards R.J."/>
            <person name="Amos T.G."/>
            <person name="D'Agostino P.M."/>
            <person name="Gutierrez-Chavez C."/>
            <person name="Montgomery K."/>
            <person name="Nicetic I."/>
            <person name="Ferrari B.C."/>
        </authorList>
    </citation>
    <scope>NUCLEOTIDE SEQUENCE [LARGE SCALE GENOMIC DNA]</scope>
    <source>
        <strain evidence="6 7">SPB151</strain>
    </source>
</reference>
<dbReference type="GO" id="GO:0051213">
    <property type="term" value="F:dioxygenase activity"/>
    <property type="evidence" value="ECO:0007669"/>
    <property type="project" value="UniProtKB-KW"/>
</dbReference>
<dbReference type="Proteomes" id="UP000515563">
    <property type="component" value="Chromosome"/>
</dbReference>
<dbReference type="AlphaFoldDB" id="A0A7G6X5L6"/>
<organism evidence="6 7">
    <name type="scientific">Kribbella qitaiheensis</name>
    <dbReference type="NCBI Taxonomy" id="1544730"/>
    <lineage>
        <taxon>Bacteria</taxon>
        <taxon>Bacillati</taxon>
        <taxon>Actinomycetota</taxon>
        <taxon>Actinomycetes</taxon>
        <taxon>Propionibacteriales</taxon>
        <taxon>Kribbellaceae</taxon>
        <taxon>Kribbella</taxon>
    </lineage>
</organism>
<keyword evidence="4" id="KW-0045">Antibiotic biosynthesis</keyword>
<feature type="domain" description="TauD/TfdA-like" evidence="5">
    <location>
        <begin position="21"/>
        <end position="301"/>
    </location>
</feature>
<evidence type="ECO:0000256" key="4">
    <source>
        <dbReference type="ARBA" id="ARBA00023194"/>
    </source>
</evidence>
<dbReference type="GO" id="GO:0017000">
    <property type="term" value="P:antibiotic biosynthetic process"/>
    <property type="evidence" value="ECO:0007669"/>
    <property type="project" value="UniProtKB-KW"/>
</dbReference>
<dbReference type="InterPro" id="IPR003819">
    <property type="entry name" value="TauD/TfdA-like"/>
</dbReference>